<reference evidence="5" key="2">
    <citation type="submission" date="2022-01" db="EMBL/GenBank/DDBJ databases">
        <authorList>
            <person name="Yamashiro T."/>
            <person name="Shiraishi A."/>
            <person name="Satake H."/>
            <person name="Nakayama K."/>
        </authorList>
    </citation>
    <scope>NUCLEOTIDE SEQUENCE</scope>
</reference>
<feature type="region of interest" description="Disordered" evidence="3">
    <location>
        <begin position="308"/>
        <end position="337"/>
    </location>
</feature>
<keyword evidence="6" id="KW-1185">Reference proteome</keyword>
<dbReference type="PROSITE" id="PS50158">
    <property type="entry name" value="ZF_CCHC"/>
    <property type="match status" value="1"/>
</dbReference>
<evidence type="ECO:0000313" key="6">
    <source>
        <dbReference type="Proteomes" id="UP001151760"/>
    </source>
</evidence>
<keyword evidence="5" id="KW-0548">Nucleotidyltransferase</keyword>
<dbReference type="Gene3D" id="3.30.70.270">
    <property type="match status" value="1"/>
</dbReference>
<gene>
    <name evidence="5" type="ORF">Tco_1028692</name>
</gene>
<keyword evidence="5" id="KW-0808">Transferase</keyword>
<evidence type="ECO:0000256" key="1">
    <source>
        <dbReference type="ARBA" id="ARBA00023268"/>
    </source>
</evidence>
<keyword evidence="5" id="KW-0695">RNA-directed DNA polymerase</keyword>
<dbReference type="GO" id="GO:0003964">
    <property type="term" value="F:RNA-directed DNA polymerase activity"/>
    <property type="evidence" value="ECO:0007669"/>
    <property type="project" value="UniProtKB-KW"/>
</dbReference>
<dbReference type="Proteomes" id="UP001151760">
    <property type="component" value="Unassembled WGS sequence"/>
</dbReference>
<keyword evidence="2" id="KW-0862">Zinc</keyword>
<name>A0ABQ5G1B6_9ASTR</name>
<dbReference type="InterPro" id="IPR043128">
    <property type="entry name" value="Rev_trsase/Diguanyl_cyclase"/>
</dbReference>
<keyword evidence="1" id="KW-0511">Multifunctional enzyme</keyword>
<dbReference type="PANTHER" id="PTHR37984:SF5">
    <property type="entry name" value="PROTEIN NYNRIN-LIKE"/>
    <property type="match status" value="1"/>
</dbReference>
<feature type="region of interest" description="Disordered" evidence="3">
    <location>
        <begin position="227"/>
        <end position="250"/>
    </location>
</feature>
<dbReference type="InterPro" id="IPR001878">
    <property type="entry name" value="Znf_CCHC"/>
</dbReference>
<evidence type="ECO:0000259" key="4">
    <source>
        <dbReference type="PROSITE" id="PS50158"/>
    </source>
</evidence>
<evidence type="ECO:0000256" key="3">
    <source>
        <dbReference type="SAM" id="MobiDB-lite"/>
    </source>
</evidence>
<dbReference type="EMBL" id="BQNB010017985">
    <property type="protein sequence ID" value="GJT69406.1"/>
    <property type="molecule type" value="Genomic_DNA"/>
</dbReference>
<proteinExistence type="predicted"/>
<feature type="compositionally biased region" description="Basic and acidic residues" evidence="3">
    <location>
        <begin position="227"/>
        <end position="246"/>
    </location>
</feature>
<organism evidence="5 6">
    <name type="scientific">Tanacetum coccineum</name>
    <dbReference type="NCBI Taxonomy" id="301880"/>
    <lineage>
        <taxon>Eukaryota</taxon>
        <taxon>Viridiplantae</taxon>
        <taxon>Streptophyta</taxon>
        <taxon>Embryophyta</taxon>
        <taxon>Tracheophyta</taxon>
        <taxon>Spermatophyta</taxon>
        <taxon>Magnoliopsida</taxon>
        <taxon>eudicotyledons</taxon>
        <taxon>Gunneridae</taxon>
        <taxon>Pentapetalae</taxon>
        <taxon>asterids</taxon>
        <taxon>campanulids</taxon>
        <taxon>Asterales</taxon>
        <taxon>Asteraceae</taxon>
        <taxon>Asteroideae</taxon>
        <taxon>Anthemideae</taxon>
        <taxon>Anthemidinae</taxon>
        <taxon>Tanacetum</taxon>
    </lineage>
</organism>
<sequence length="694" mass="77618">MELMGVRVDHWNVEGANGGAPDFSTIIVQKLQNLLPVMLAQVSNQGNVGNHNGNVVNENVQENVENVIVNGNQVDYSYKEFLACNHKEYDGKGGVVVLTRWIEKIESVHDMSGCSIDQKVKYTAGSFVGKALMCHEMQKLEYELWNHAMVGAGHAAYTDRFYELARLVPHLVTPESRMIERYVYGLALQIRGMVATTKPKTIQKVVQIFGALTDEAVRNGSIKKVEKRANVGEPSKDRNGRDDYKRTRSGNAFATIVNPIGRENTGHLAKDCRGVPRNVNPVNARNPTVRACYECGSTDHVRSACPRLNRAQGPEENRPNQVSTNNRGQGRGNQGNQARGRAFMLGAEEARQDPNIVTGLEPSDLGFKYEIEIASGQLVGIDKLSNYKAEIICHEKVVRIPLPDGKVLRVLGERPEEKARFLMGAKAGDKKQEEIVVVRDFPEGLPTYQQVEFRIDLYLLLAPIARDSLIIGPIRNERIGGSTTELFRQKLYKPYFSPWGGSSSIRQEERRIVNEDSSDLHKSEPTWQVSKEGSETKTSRRLPSELDMDIIKFQFNLFQEQAIARRASEDNIGVIEERGVVLLGIIGFIEGFSKIAKPMTKLTQKKVKFEWGDKQEAAFQLLKQKLCSAPILALPEGSEDFIQDDCDLTIKGLGAVLIAKGKGYFYCITPDKDPETNYTTHIWNVEIVLFALKI</sequence>
<accession>A0ABQ5G1B6</accession>
<dbReference type="PANTHER" id="PTHR37984">
    <property type="entry name" value="PROTEIN CBG26694"/>
    <property type="match status" value="1"/>
</dbReference>
<dbReference type="Pfam" id="PF17919">
    <property type="entry name" value="RT_RNaseH_2"/>
    <property type="match status" value="1"/>
</dbReference>
<dbReference type="InterPro" id="IPR041577">
    <property type="entry name" value="RT_RNaseH_2"/>
</dbReference>
<keyword evidence="2" id="KW-0863">Zinc-finger</keyword>
<evidence type="ECO:0000256" key="2">
    <source>
        <dbReference type="PROSITE-ProRule" id="PRU00047"/>
    </source>
</evidence>
<keyword evidence="2" id="KW-0479">Metal-binding</keyword>
<comment type="caution">
    <text evidence="5">The sequence shown here is derived from an EMBL/GenBank/DDBJ whole genome shotgun (WGS) entry which is preliminary data.</text>
</comment>
<dbReference type="InterPro" id="IPR043502">
    <property type="entry name" value="DNA/RNA_pol_sf"/>
</dbReference>
<evidence type="ECO:0000313" key="5">
    <source>
        <dbReference type="EMBL" id="GJT69406.1"/>
    </source>
</evidence>
<feature type="compositionally biased region" description="Basic and acidic residues" evidence="3">
    <location>
        <begin position="515"/>
        <end position="524"/>
    </location>
</feature>
<dbReference type="Gene3D" id="4.10.60.10">
    <property type="entry name" value="Zinc finger, CCHC-type"/>
    <property type="match status" value="1"/>
</dbReference>
<dbReference type="InterPro" id="IPR050951">
    <property type="entry name" value="Retrovirus_Pol_polyprotein"/>
</dbReference>
<reference evidence="5" key="1">
    <citation type="journal article" date="2022" name="Int. J. Mol. Sci.">
        <title>Draft Genome of Tanacetum Coccineum: Genomic Comparison of Closely Related Tanacetum-Family Plants.</title>
        <authorList>
            <person name="Yamashiro T."/>
            <person name="Shiraishi A."/>
            <person name="Nakayama K."/>
            <person name="Satake H."/>
        </authorList>
    </citation>
    <scope>NUCLEOTIDE SEQUENCE</scope>
</reference>
<feature type="domain" description="CCHC-type" evidence="4">
    <location>
        <begin position="292"/>
        <end position="307"/>
    </location>
</feature>
<dbReference type="SUPFAM" id="SSF56672">
    <property type="entry name" value="DNA/RNA polymerases"/>
    <property type="match status" value="1"/>
</dbReference>
<feature type="region of interest" description="Disordered" evidence="3">
    <location>
        <begin position="515"/>
        <end position="540"/>
    </location>
</feature>
<protein>
    <submittedName>
        <fullName evidence="5">Reverse transcriptase domain-containing protein</fullName>
    </submittedName>
</protein>